<dbReference type="Proteomes" id="UP001148629">
    <property type="component" value="Unassembled WGS sequence"/>
</dbReference>
<organism evidence="1 2">
    <name type="scientific">Fusarium decemcellulare</name>
    <dbReference type="NCBI Taxonomy" id="57161"/>
    <lineage>
        <taxon>Eukaryota</taxon>
        <taxon>Fungi</taxon>
        <taxon>Dikarya</taxon>
        <taxon>Ascomycota</taxon>
        <taxon>Pezizomycotina</taxon>
        <taxon>Sordariomycetes</taxon>
        <taxon>Hypocreomycetidae</taxon>
        <taxon>Hypocreales</taxon>
        <taxon>Nectriaceae</taxon>
        <taxon>Fusarium</taxon>
        <taxon>Fusarium decemcellulare species complex</taxon>
    </lineage>
</organism>
<protein>
    <submittedName>
        <fullName evidence="1">Uncharacterized protein</fullName>
    </submittedName>
</protein>
<proteinExistence type="predicted"/>
<gene>
    <name evidence="1" type="ORF">NM208_g2413</name>
</gene>
<comment type="caution">
    <text evidence="1">The sequence shown here is derived from an EMBL/GenBank/DDBJ whole genome shotgun (WGS) entry which is preliminary data.</text>
</comment>
<evidence type="ECO:0000313" key="1">
    <source>
        <dbReference type="EMBL" id="KAJ3545640.1"/>
    </source>
</evidence>
<reference evidence="1" key="1">
    <citation type="submission" date="2022-08" db="EMBL/GenBank/DDBJ databases">
        <title>Genome Sequence of Fusarium decemcellulare.</title>
        <authorList>
            <person name="Buettner E."/>
        </authorList>
    </citation>
    <scope>NUCLEOTIDE SEQUENCE</scope>
    <source>
        <strain evidence="1">Babe19</strain>
    </source>
</reference>
<sequence length="1386" mass="149493">MASTIEMPHLPGDIPSLTSSTLNHVAKAAVNKSRAVRNALYRHAQFLNSLPEDAKAYHKENREAQGLPRAYSIRFADPTVNQDHPELRKLNGQTLLIGEHGSNNTGMLLDGHRIEPSKTTFSAATNSYSFKTTIPAAAGERKADVAGFVSLVGQEPSGVLSVGNKSFNIKLDPSKVWFNVNISANAGAYFSTGDSTLKWDPTSSEWTGATWETAGLTFGYDTKNIGDDIQARWATENTFIDNASTPPTTFNLAASAATYGFDYTCTMSAGSGPDATMVTQVITPPPTAPPSRADLPIKSVFPTLWEITFSPFGDSFNGAYKDANGDVYAVSGTVTLDDTASLVGILSAAPESLPVKNVNPITVAAPELCSNTFQAAPSPGVNGTASSNTDDGSTGEGSMEPTFSMMAVTVPNQPPLEYTELLNMNPMVLDSTSASGYRDSVAELAMQDFHELIIYFMDEDLRTTFIQATAPVLTPSVLAVATDDAESGNGENKTFYQSLQVPYIVSMLAAGTVQQGQYCNGIRADNQLKDIPTHSDVYKRHSAKLYKMHYLQHFPAMSQFLQDQNNTDYTSQIDMIGAQMKNDIAAKSANMNDPSNPDYAKQLAAAQKDVSSLITWAKDQSLYWALQLLYYVENSALPNWYTQYTTGTNTSSLSMMQKQLNTLFGMLENNQVNSSGPNFMEAYNDDMRLFQMTSIIPTLVDVRGNSVEITTLITECLADYIENFKVSTNPDHLAALAAAEKLYGDKQLQEKFWDSLASASRVGVAASSWRNTMYLWENTIVQANWFKRLAAGGRLLAVFEAATGAVLLALPLIPGMWDKMDSSQKLAWKLALAGLCGTIVIGIMQGLLRFYYLYGDITGFWPSLKCCLGFESVVDAIPNAAEKIQGGFAKFFTRTWKQTLKLQEQTDNGLVAEGEGFTKLERVIGRNVGEVIGTIAGLALAAASIYASVIDLERQGVPALRAMDILMIISSAVQILAVAAGMVAAFTTGTTMAALTLCATWGGPVAIAFAVAGLIVYLIWESEQTTVDPLTAFLNNDAGPAGLRMPGEKQAPEYFGIVPATSTDAALVGLAISGPLTSVETLGTVNIPDDQQQYLKLDTVAMAPALVDQPDYTLDTIWSLDTDPYGNSKIYTAAYSTTTDYAGQTITTQTLWYLGTSDDSTQIVFRQLPSKDQAADQYKQVLPHVQWTIDVLTTPTQDVPDTVNSQGAVTKSGNVLSAQVSISQGGAQLGRWVDPQTLQIDTGLSLATPGNSVDSSGKWLFGNWIFNMEPIGPPSFKYLRPHWKIYDTDTVQDTSDVPHFSQVGTSSSGLQWSITPALPAGILELVTSSGADIPDEGTIRQVSGKTAPVMAPTTYTISCSLVYQGKTCSTQTAEIVIEVVHDTADD</sequence>
<evidence type="ECO:0000313" key="2">
    <source>
        <dbReference type="Proteomes" id="UP001148629"/>
    </source>
</evidence>
<accession>A0ACC1SSW5</accession>
<name>A0ACC1SSW5_9HYPO</name>
<keyword evidence="2" id="KW-1185">Reference proteome</keyword>
<dbReference type="EMBL" id="JANRMS010000143">
    <property type="protein sequence ID" value="KAJ3545640.1"/>
    <property type="molecule type" value="Genomic_DNA"/>
</dbReference>